<keyword evidence="9" id="KW-1185">Reference proteome</keyword>
<dbReference type="GO" id="GO:1990130">
    <property type="term" value="C:GATOR1 complex"/>
    <property type="evidence" value="ECO:0007669"/>
    <property type="project" value="TreeGrafter"/>
</dbReference>
<dbReference type="InterPro" id="IPR045838">
    <property type="entry name" value="DEPDC5_CTD"/>
</dbReference>
<evidence type="ECO:0000256" key="2">
    <source>
        <dbReference type="ARBA" id="ARBA00005643"/>
    </source>
</evidence>
<dbReference type="EMBL" id="CALTRL010005912">
    <property type="protein sequence ID" value="CAH7687806.1"/>
    <property type="molecule type" value="Genomic_DNA"/>
</dbReference>
<dbReference type="InterPro" id="IPR000591">
    <property type="entry name" value="DEP_dom"/>
</dbReference>
<evidence type="ECO:0000313" key="9">
    <source>
        <dbReference type="Proteomes" id="UP001153365"/>
    </source>
</evidence>
<dbReference type="InterPro" id="IPR027244">
    <property type="entry name" value="IML1"/>
</dbReference>
<feature type="region of interest" description="Disordered" evidence="5">
    <location>
        <begin position="569"/>
        <end position="588"/>
    </location>
</feature>
<accession>A0AAV0BNP4</accession>
<gene>
    <name evidence="7" type="ORF">PPACK8108_LOCUS22651</name>
    <name evidence="8" type="ORF">PPACK8108_LOCUS24432</name>
</gene>
<dbReference type="GO" id="GO:1904262">
    <property type="term" value="P:negative regulation of TORC1 signaling"/>
    <property type="evidence" value="ECO:0007669"/>
    <property type="project" value="TreeGrafter"/>
</dbReference>
<feature type="domain" description="DEP" evidence="6">
    <location>
        <begin position="1123"/>
        <end position="1200"/>
    </location>
</feature>
<dbReference type="EMBL" id="CALTRL010006069">
    <property type="protein sequence ID" value="CAH7689372.1"/>
    <property type="molecule type" value="Genomic_DNA"/>
</dbReference>
<dbReference type="PROSITE" id="PS50186">
    <property type="entry name" value="DEP"/>
    <property type="match status" value="1"/>
</dbReference>
<evidence type="ECO:0000256" key="4">
    <source>
        <dbReference type="ARBA" id="ARBA00021881"/>
    </source>
</evidence>
<dbReference type="Pfam" id="PF19418">
    <property type="entry name" value="DEPDC5_CTD"/>
    <property type="match status" value="1"/>
</dbReference>
<dbReference type="GO" id="GO:0005096">
    <property type="term" value="F:GTPase activator activity"/>
    <property type="evidence" value="ECO:0007669"/>
    <property type="project" value="InterPro"/>
</dbReference>
<comment type="subcellular location">
    <subcellularLocation>
        <location evidence="1">Vacuole membrane</location>
        <topology evidence="1">Peripheral membrane protein</topology>
    </subcellularLocation>
</comment>
<organism evidence="7 9">
    <name type="scientific">Phakopsora pachyrhizi</name>
    <name type="common">Asian soybean rust disease fungus</name>
    <dbReference type="NCBI Taxonomy" id="170000"/>
    <lineage>
        <taxon>Eukaryota</taxon>
        <taxon>Fungi</taxon>
        <taxon>Dikarya</taxon>
        <taxon>Basidiomycota</taxon>
        <taxon>Pucciniomycotina</taxon>
        <taxon>Pucciniomycetes</taxon>
        <taxon>Pucciniales</taxon>
        <taxon>Phakopsoraceae</taxon>
        <taxon>Phakopsora</taxon>
    </lineage>
</organism>
<sequence>MVRMVAECFRVTLWIDPEPLETLSALGGHDTNDAAGGIRLNPAALEPASVAVGDLLEIIPLLNPTPLASENSLDISPRWIIEPGFLFTVGHHTLAFQQGLQLSIPTAVAKAFGLEKYNRSSVLLRKVPVPISSRYCADHVELFFRDQYLGRGEMWRMTKMMIDSPAWIGREVTLGALKVKTKVGRVYIKGRRVFSGLITPHTKLIFRTESAKYYLFLQMSLEMWSFEEDGSLYHEKAVLFLEELFERWIKVGTNHLVSIILFSRVFYDLKERDDLPPPVLTSEDGRCYKDFYKVIVDLELVTRPHKVLDEVREEISNFQKHVLTFINSKGEKRLAGSLSYAAEGNILESMGIASNSFDEHYIDRDLRRTGVSIVFVTSGTCVYHVDQMLLRLITEQFVSRGIGVDFVSLAKIPLHVVPLFRFLAPDQESNGSLGQLADPKSVDPSLNPIYIDPQSPQSSKSVQYSVPFFVHCSFFSRHLDQPFRADKFMPRCRMPQIQNGIGEHDSSGISIPLLSHTLSVAALSDDPQARKKARQLFDAEAVGASLAPLISPRTPKPIKTGLASKTGVENSIATAADPKRKSSVSKQDDISQSQLLKAVIPQGIVELSLLANQPSASLSIPPLTGSQINRNRAASASTTGSGTSKTGTNSLLARLTGLSHQKSFWPWSNVSTPTTKIDVPAAISSVNRNSSPTELVPTRRMDESCSTRTISRESSTTRGIRDSKPTPSRPGRSETSRPATSLMPLLNASKKPPSLNAPKMRLPSVPKKFNPSNPSSTSSGLLSQFRRWSAIFPRSSNYQKSLKWKSLTTPACLPITTDFCPSEEELEASYTLTEYELPINDTSMLDKPFDTSFSPQGCMRSRATSTIREAVSQRLSQRFQLVIREAKPRSSSPNSKLRPSWLSSLEIFKDAEKGEGACVDLSLSDNYHRLSIRRLETGCPVLFVQIYKRHRNFLVKPYVYHPAVWWSSEFPGWHEFEFKFRFPNQDYFDYKGLDRIIVGMDRGILLNEDLNYFKTRAVFLPDSSISSKINLKQSSQKSSAFEDESRLSGMVKLQTSLRQVNWIMPSVSVASGSTLEFTDSDASQYVRSDFQRLLAYQDQSEDTGKVLNMNDPLNVIAEAILHSSNGLEVKSQMIQRKLLENVFQGDKFVTFLKDRFGFATREEALEYGQQLESKGLFREVSCGNQRQQIADINKYYQLNPSYWPHKPPRTWFGRSTSEKTSDKFLGCESIISESTHDGTVSSENTKRTASGSQSQCDRPLAMMTRVGVIDLDPTGKSDRSERAIIHCDISHSPSNAWHVEIQWLGITSALVDGLLQQWSRNLERYNIKMVEQVVRPLGDLADYSPFQKAITIPLALKPPVIEGLEDLVPPTTSPNFYLQGQLMRSRGFVLDVEADRNFPDDVNIIYSYRRHSFKYSQYIHCSGDAIVQLREAGFFWADNLAARTSFNRGNVGGNQLTGVGSGTTGVGLGTGGSADGLKRGFIDFCSDKKRLKVFWDECIERIRERSGLQKVKDDV</sequence>
<dbReference type="InterPro" id="IPR036390">
    <property type="entry name" value="WH_DNA-bd_sf"/>
</dbReference>
<name>A0AAV0BNP4_PHAPC</name>
<dbReference type="Pfam" id="PF12257">
    <property type="entry name" value="IML1"/>
    <property type="match status" value="1"/>
</dbReference>
<dbReference type="Gene3D" id="1.10.10.10">
    <property type="entry name" value="Winged helix-like DNA-binding domain superfamily/Winged helix DNA-binding domain"/>
    <property type="match status" value="1"/>
</dbReference>
<dbReference type="SUPFAM" id="SSF46785">
    <property type="entry name" value="Winged helix' DNA-binding domain"/>
    <property type="match status" value="1"/>
</dbReference>
<dbReference type="Pfam" id="PF00610">
    <property type="entry name" value="DEP"/>
    <property type="match status" value="1"/>
</dbReference>
<protein>
    <recommendedName>
        <fullName evidence="3">Vacuolar membrane-associated protein IML1</fullName>
    </recommendedName>
    <alternativeName>
        <fullName evidence="4">Vacuolar membrane-associated protein iml1</fullName>
    </alternativeName>
</protein>
<evidence type="ECO:0000313" key="7">
    <source>
        <dbReference type="EMBL" id="CAH7687806.1"/>
    </source>
</evidence>
<dbReference type="InterPro" id="IPR036388">
    <property type="entry name" value="WH-like_DNA-bd_sf"/>
</dbReference>
<reference evidence="7" key="1">
    <citation type="submission" date="2022-06" db="EMBL/GenBank/DDBJ databases">
        <authorList>
            <consortium name="SYNGENTA / RWTH Aachen University"/>
        </authorList>
    </citation>
    <scope>NUCLEOTIDE SEQUENCE</scope>
</reference>
<feature type="compositionally biased region" description="Low complexity" evidence="5">
    <location>
        <begin position="706"/>
        <end position="718"/>
    </location>
</feature>
<feature type="region of interest" description="Disordered" evidence="5">
    <location>
        <begin position="1235"/>
        <end position="1256"/>
    </location>
</feature>
<dbReference type="PANTHER" id="PTHR13179:SF8">
    <property type="entry name" value="GATOR COMPLEX PROTEIN DEPDC5"/>
    <property type="match status" value="1"/>
</dbReference>
<dbReference type="CDD" id="cd04371">
    <property type="entry name" value="DEP"/>
    <property type="match status" value="1"/>
</dbReference>
<feature type="region of interest" description="Disordered" evidence="5">
    <location>
        <begin position="687"/>
        <end position="759"/>
    </location>
</feature>
<dbReference type="InterPro" id="IPR048255">
    <property type="entry name" value="IML1_N"/>
</dbReference>
<evidence type="ECO:0000313" key="8">
    <source>
        <dbReference type="EMBL" id="CAH7689372.1"/>
    </source>
</evidence>
<dbReference type="PANTHER" id="PTHR13179">
    <property type="entry name" value="DEP DOMAIN CONTAINING PROTEIN 5"/>
    <property type="match status" value="1"/>
</dbReference>
<comment type="similarity">
    <text evidence="2">Belongs to the IML1 family.</text>
</comment>
<proteinExistence type="inferred from homology"/>
<dbReference type="SMART" id="SM00049">
    <property type="entry name" value="DEP"/>
    <property type="match status" value="1"/>
</dbReference>
<evidence type="ECO:0000256" key="5">
    <source>
        <dbReference type="SAM" id="MobiDB-lite"/>
    </source>
</evidence>
<evidence type="ECO:0000256" key="3">
    <source>
        <dbReference type="ARBA" id="ARBA00018529"/>
    </source>
</evidence>
<dbReference type="GO" id="GO:0005774">
    <property type="term" value="C:vacuolar membrane"/>
    <property type="evidence" value="ECO:0007669"/>
    <property type="project" value="UniProtKB-SubCell"/>
</dbReference>
<evidence type="ECO:0000259" key="6">
    <source>
        <dbReference type="PROSITE" id="PS50186"/>
    </source>
</evidence>
<dbReference type="GO" id="GO:0010508">
    <property type="term" value="P:positive regulation of autophagy"/>
    <property type="evidence" value="ECO:0007669"/>
    <property type="project" value="TreeGrafter"/>
</dbReference>
<comment type="caution">
    <text evidence="7">The sequence shown here is derived from an EMBL/GenBank/DDBJ whole genome shotgun (WGS) entry which is preliminary data.</text>
</comment>
<evidence type="ECO:0000256" key="1">
    <source>
        <dbReference type="ARBA" id="ARBA00004148"/>
    </source>
</evidence>
<dbReference type="GO" id="GO:0035556">
    <property type="term" value="P:intracellular signal transduction"/>
    <property type="evidence" value="ECO:0007669"/>
    <property type="project" value="InterPro"/>
</dbReference>
<dbReference type="Proteomes" id="UP001153365">
    <property type="component" value="Unassembled WGS sequence"/>
</dbReference>